<name>A0A2S8BCN1_9MYCO</name>
<protein>
    <submittedName>
        <fullName evidence="1">Uncharacterized protein</fullName>
    </submittedName>
</protein>
<accession>A0A2S8BCN1</accession>
<proteinExistence type="predicted"/>
<comment type="caution">
    <text evidence="1">The sequence shown here is derived from an EMBL/GenBank/DDBJ whole genome shotgun (WGS) entry which is preliminary data.</text>
</comment>
<dbReference type="AlphaFoldDB" id="A0A2S8BCN1"/>
<evidence type="ECO:0000313" key="1">
    <source>
        <dbReference type="EMBL" id="PQM44403.1"/>
    </source>
</evidence>
<gene>
    <name evidence="1" type="ORF">C1Y40_05437</name>
</gene>
<dbReference type="Proteomes" id="UP000238296">
    <property type="component" value="Unassembled WGS sequence"/>
</dbReference>
<organism evidence="1 2">
    <name type="scientific">Mycobacterium talmoniae</name>
    <dbReference type="NCBI Taxonomy" id="1858794"/>
    <lineage>
        <taxon>Bacteria</taxon>
        <taxon>Bacillati</taxon>
        <taxon>Actinomycetota</taxon>
        <taxon>Actinomycetes</taxon>
        <taxon>Mycobacteriales</taxon>
        <taxon>Mycobacteriaceae</taxon>
        <taxon>Mycobacterium</taxon>
    </lineage>
</organism>
<evidence type="ECO:0000313" key="2">
    <source>
        <dbReference type="Proteomes" id="UP000238296"/>
    </source>
</evidence>
<reference evidence="1 2" key="1">
    <citation type="journal article" date="2017" name="Int. J. Syst. Evol. Microbiol.">
        <title>Mycobacterium talmoniae sp. nov., a slowly growing mycobacterium isolated from human respiratory samples.</title>
        <authorList>
            <person name="Davidson R.M."/>
            <person name="DeGroote M.A."/>
            <person name="Marola J.L."/>
            <person name="Buss S."/>
            <person name="Jones V."/>
            <person name="McNeil M.R."/>
            <person name="Freifeld A.G."/>
            <person name="Elaine Epperson L."/>
            <person name="Hasan N.A."/>
            <person name="Jackson M."/>
            <person name="Iwen P.C."/>
            <person name="Salfinger M."/>
            <person name="Strong M."/>
        </authorList>
    </citation>
    <scope>NUCLEOTIDE SEQUENCE [LARGE SCALE GENOMIC DNA]</scope>
    <source>
        <strain evidence="1 2">ATCC BAA-2683</strain>
    </source>
</reference>
<dbReference type="EMBL" id="PPEA01000816">
    <property type="protein sequence ID" value="PQM44403.1"/>
    <property type="molecule type" value="Genomic_DNA"/>
</dbReference>
<sequence>MAAGVAPQSSCTLKPDAPARNCSHSASALTVLPLPSSATLSGQGSSASSIRARCQSPGVTVVALEPSAGPVPPPMMVVIPAPSASGRICGQIRCTWQSMAPAVTIRPSPLRISVDGPTTSSGCTPAIVSGLPALPSATMRPSRMPMSALMIPQ</sequence>